<organism evidence="2 3">
    <name type="scientific">Candidatus Pantoea multigeneris</name>
    <dbReference type="NCBI Taxonomy" id="2608357"/>
    <lineage>
        <taxon>Bacteria</taxon>
        <taxon>Pseudomonadati</taxon>
        <taxon>Pseudomonadota</taxon>
        <taxon>Gammaproteobacteria</taxon>
        <taxon>Enterobacterales</taxon>
        <taxon>Erwiniaceae</taxon>
        <taxon>Pantoea</taxon>
    </lineage>
</organism>
<dbReference type="RefSeq" id="WP_167015337.1">
    <property type="nucleotide sequence ID" value="NZ_VWXF01000005.1"/>
</dbReference>
<evidence type="ECO:0000259" key="1">
    <source>
        <dbReference type="Pfam" id="PF13643"/>
    </source>
</evidence>
<evidence type="ECO:0000313" key="3">
    <source>
        <dbReference type="Proteomes" id="UP001515683"/>
    </source>
</evidence>
<comment type="caution">
    <text evidence="2">The sequence shown here is derived from an EMBL/GenBank/DDBJ whole genome shotgun (WGS) entry which is preliminary data.</text>
</comment>
<feature type="domain" description="DUF4145" evidence="1">
    <location>
        <begin position="86"/>
        <end position="160"/>
    </location>
</feature>
<name>A0ABX0RB32_9GAMM</name>
<dbReference type="InterPro" id="IPR025285">
    <property type="entry name" value="DUF4145"/>
</dbReference>
<accession>A0ABX0RB32</accession>
<gene>
    <name evidence="2" type="ORF">F3J40_13270</name>
</gene>
<keyword evidence="3" id="KW-1185">Reference proteome</keyword>
<sequence length="208" mass="23473">MSIPFEAPEYRKDAFNCPFCNAYAKQSWDHLYYYSSSNSLPMETASCERCRNKSYWFEGVMLIPASANVEMPNPDMPENCTQDYMEARSIINLSPKGAAALLRLCLQKLMIHLDQPGKNINDDIKSLVAKGLPPMVQKAADICRIVGNQAVHPGEINIDDDPKLAHSLFRLLNVIVSEQITRHKEIDNMFKNLPANALQGIENRDKNS</sequence>
<dbReference type="Proteomes" id="UP001515683">
    <property type="component" value="Unassembled WGS sequence"/>
</dbReference>
<evidence type="ECO:0000313" key="2">
    <source>
        <dbReference type="EMBL" id="NIF22565.1"/>
    </source>
</evidence>
<dbReference type="EMBL" id="VWXF01000005">
    <property type="protein sequence ID" value="NIF22565.1"/>
    <property type="molecule type" value="Genomic_DNA"/>
</dbReference>
<protein>
    <submittedName>
        <fullName evidence="2">DUF4145 domain-containing protein</fullName>
    </submittedName>
</protein>
<proteinExistence type="predicted"/>
<dbReference type="Pfam" id="PF13643">
    <property type="entry name" value="DUF4145"/>
    <property type="match status" value="1"/>
</dbReference>
<reference evidence="2 3" key="1">
    <citation type="journal article" date="2019" name="bioRxiv">
        <title>Bacteria contribute to plant secondary compound degradation in a generalist herbivore system.</title>
        <authorList>
            <person name="Francoeur C.B."/>
            <person name="Khadempour L."/>
            <person name="Moreira-Soto R.D."/>
            <person name="Gotting K."/>
            <person name="Book A.J."/>
            <person name="Pinto-Tomas A.A."/>
            <person name="Keefover-Ring K."/>
            <person name="Currie C.R."/>
        </authorList>
    </citation>
    <scope>NUCLEOTIDE SEQUENCE [LARGE SCALE GENOMIC DNA]</scope>
    <source>
        <strain evidence="2">Acro-835</strain>
    </source>
</reference>